<proteinExistence type="predicted"/>
<evidence type="ECO:0000313" key="2">
    <source>
        <dbReference type="Proteomes" id="UP000428260"/>
    </source>
</evidence>
<keyword evidence="2" id="KW-1185">Reference proteome</keyword>
<reference evidence="1 2" key="1">
    <citation type="submission" date="2019-11" db="EMBL/GenBank/DDBJ databases">
        <authorList>
            <person name="Zheng R.K."/>
            <person name="Sun C.M."/>
        </authorList>
    </citation>
    <scope>NUCLEOTIDE SEQUENCE [LARGE SCALE GENOMIC DNA]</scope>
    <source>
        <strain evidence="1 2">WC007</strain>
    </source>
</reference>
<gene>
    <name evidence="1" type="ORF">GM418_07115</name>
</gene>
<protein>
    <submittedName>
        <fullName evidence="1">Molybdenum cofactor carrier</fullName>
    </submittedName>
</protein>
<sequence length="170" mass="19018">MLTNIQQIACQKTISGGQTGVDRGALDACLINNFAYGGWCPKGRMAEDGRIDIKYKLNETEESNYSSRTYKNARDSNATLIITNSALKGGTLLTQQIATQMKKPVLILFPEKPDSKDSLLKMITFIQNNNVSTLNIPGPRKSEWIQGYQYSFQLVSDLIKKIQKIQQNPI</sequence>
<dbReference type="KEGG" id="mcos:GM418_07115"/>
<dbReference type="RefSeq" id="WP_158864566.1">
    <property type="nucleotide sequence ID" value="NZ_CP046401.1"/>
</dbReference>
<dbReference type="SUPFAM" id="SSF102405">
    <property type="entry name" value="MCP/YpsA-like"/>
    <property type="match status" value="1"/>
</dbReference>
<dbReference type="Pfam" id="PF12694">
    <property type="entry name" value="cpYpsA"/>
    <property type="match status" value="1"/>
</dbReference>
<name>A0A6I6JKW3_9BACT</name>
<dbReference type="AlphaFoldDB" id="A0A6I6JKW3"/>
<dbReference type="InterPro" id="IPR024755">
    <property type="entry name" value="cpYpsA"/>
</dbReference>
<dbReference type="EMBL" id="CP046401">
    <property type="protein sequence ID" value="QGY43436.1"/>
    <property type="molecule type" value="Genomic_DNA"/>
</dbReference>
<organism evidence="1 2">
    <name type="scientific">Maribellus comscasis</name>
    <dbReference type="NCBI Taxonomy" id="2681766"/>
    <lineage>
        <taxon>Bacteria</taxon>
        <taxon>Pseudomonadati</taxon>
        <taxon>Bacteroidota</taxon>
        <taxon>Bacteroidia</taxon>
        <taxon>Marinilabiliales</taxon>
        <taxon>Prolixibacteraceae</taxon>
        <taxon>Maribellus</taxon>
    </lineage>
</organism>
<accession>A0A6I6JKW3</accession>
<dbReference type="Gene3D" id="3.40.50.450">
    <property type="match status" value="1"/>
</dbReference>
<evidence type="ECO:0000313" key="1">
    <source>
        <dbReference type="EMBL" id="QGY43436.1"/>
    </source>
</evidence>
<dbReference type="Proteomes" id="UP000428260">
    <property type="component" value="Chromosome"/>
</dbReference>